<dbReference type="Gene3D" id="2.80.10.50">
    <property type="match status" value="1"/>
</dbReference>
<organism evidence="2 3">
    <name type="scientific">Solirubrobacter deserti</name>
    <dbReference type="NCBI Taxonomy" id="2282478"/>
    <lineage>
        <taxon>Bacteria</taxon>
        <taxon>Bacillati</taxon>
        <taxon>Actinomycetota</taxon>
        <taxon>Thermoleophilia</taxon>
        <taxon>Solirubrobacterales</taxon>
        <taxon>Solirubrobacteraceae</taxon>
        <taxon>Solirubrobacter</taxon>
    </lineage>
</organism>
<sequence length="84" mass="9044">MDEVFKRDQRATDICDENPGALLQWPCYGGLGQRWEFDQVGPGAFYSVIKNVYTGLAINQAGPTTAPGGRHPMAADVGRQTSGS</sequence>
<dbReference type="CDD" id="cd00161">
    <property type="entry name" value="beta-trefoil_Ricin-like"/>
    <property type="match status" value="1"/>
</dbReference>
<gene>
    <name evidence="2" type="ORF">OJ962_25430</name>
</gene>
<comment type="caution">
    <text evidence="2">The sequence shown here is derived from an EMBL/GenBank/DDBJ whole genome shotgun (WGS) entry which is preliminary data.</text>
</comment>
<name>A0ABT4RQP9_9ACTN</name>
<dbReference type="SUPFAM" id="SSF50370">
    <property type="entry name" value="Ricin B-like lectins"/>
    <property type="match status" value="1"/>
</dbReference>
<accession>A0ABT4RQP9</accession>
<evidence type="ECO:0000256" key="1">
    <source>
        <dbReference type="SAM" id="MobiDB-lite"/>
    </source>
</evidence>
<proteinExistence type="predicted"/>
<keyword evidence="3" id="KW-1185">Reference proteome</keyword>
<dbReference type="EMBL" id="JAPCID010000046">
    <property type="protein sequence ID" value="MDA0140864.1"/>
    <property type="molecule type" value="Genomic_DNA"/>
</dbReference>
<dbReference type="Proteomes" id="UP001147700">
    <property type="component" value="Unassembled WGS sequence"/>
</dbReference>
<dbReference type="RefSeq" id="WP_202956991.1">
    <property type="nucleotide sequence ID" value="NZ_JAPCID010000046.1"/>
</dbReference>
<feature type="region of interest" description="Disordered" evidence="1">
    <location>
        <begin position="62"/>
        <end position="84"/>
    </location>
</feature>
<evidence type="ECO:0000313" key="3">
    <source>
        <dbReference type="Proteomes" id="UP001147700"/>
    </source>
</evidence>
<protein>
    <submittedName>
        <fullName evidence="2">RICIN domain-containing protein</fullName>
    </submittedName>
</protein>
<reference evidence="2" key="1">
    <citation type="submission" date="2022-10" db="EMBL/GenBank/DDBJ databases">
        <title>The WGS of Solirubrobacter sp. CPCC 204708.</title>
        <authorList>
            <person name="Jiang Z."/>
        </authorList>
    </citation>
    <scope>NUCLEOTIDE SEQUENCE</scope>
    <source>
        <strain evidence="2">CPCC 204708</strain>
    </source>
</reference>
<dbReference type="InterPro" id="IPR035992">
    <property type="entry name" value="Ricin_B-like_lectins"/>
</dbReference>
<evidence type="ECO:0000313" key="2">
    <source>
        <dbReference type="EMBL" id="MDA0140864.1"/>
    </source>
</evidence>